<protein>
    <submittedName>
        <fullName evidence="2">Jg25037 protein</fullName>
    </submittedName>
</protein>
<dbReference type="Proteomes" id="UP000838756">
    <property type="component" value="Unassembled WGS sequence"/>
</dbReference>
<dbReference type="EMBL" id="CAKXAJ010002954">
    <property type="protein sequence ID" value="CAH2208287.1"/>
    <property type="molecule type" value="Genomic_DNA"/>
</dbReference>
<accession>A0A8S4QG41</accession>
<feature type="region of interest" description="Disordered" evidence="1">
    <location>
        <begin position="66"/>
        <end position="85"/>
    </location>
</feature>
<comment type="caution">
    <text evidence="2">The sequence shown here is derived from an EMBL/GenBank/DDBJ whole genome shotgun (WGS) entry which is preliminary data.</text>
</comment>
<keyword evidence="3" id="KW-1185">Reference proteome</keyword>
<sequence>MGGSGGGSELVTLQAVRDAMAPCNTTLQDLLKFVYRHHYPRHIDGATYHHHNFFLHILMDQADGPSDGKWKLSPRNKASLHRACK</sequence>
<evidence type="ECO:0000313" key="2">
    <source>
        <dbReference type="EMBL" id="CAH2208287.1"/>
    </source>
</evidence>
<feature type="compositionally biased region" description="Basic residues" evidence="1">
    <location>
        <begin position="72"/>
        <end position="85"/>
    </location>
</feature>
<dbReference type="AlphaFoldDB" id="A0A8S4QG41"/>
<name>A0A8S4QG41_9NEOP</name>
<evidence type="ECO:0000256" key="1">
    <source>
        <dbReference type="SAM" id="MobiDB-lite"/>
    </source>
</evidence>
<dbReference type="OrthoDB" id="18598at2759"/>
<gene>
    <name evidence="2" type="primary">jg25037</name>
    <name evidence="2" type="ORF">PAEG_LOCUS903</name>
</gene>
<evidence type="ECO:0000313" key="3">
    <source>
        <dbReference type="Proteomes" id="UP000838756"/>
    </source>
</evidence>
<proteinExistence type="predicted"/>
<reference evidence="2" key="1">
    <citation type="submission" date="2022-03" db="EMBL/GenBank/DDBJ databases">
        <authorList>
            <person name="Lindestad O."/>
        </authorList>
    </citation>
    <scope>NUCLEOTIDE SEQUENCE</scope>
</reference>
<organism evidence="2 3">
    <name type="scientific">Pararge aegeria aegeria</name>
    <dbReference type="NCBI Taxonomy" id="348720"/>
    <lineage>
        <taxon>Eukaryota</taxon>
        <taxon>Metazoa</taxon>
        <taxon>Ecdysozoa</taxon>
        <taxon>Arthropoda</taxon>
        <taxon>Hexapoda</taxon>
        <taxon>Insecta</taxon>
        <taxon>Pterygota</taxon>
        <taxon>Neoptera</taxon>
        <taxon>Endopterygota</taxon>
        <taxon>Lepidoptera</taxon>
        <taxon>Glossata</taxon>
        <taxon>Ditrysia</taxon>
        <taxon>Papilionoidea</taxon>
        <taxon>Nymphalidae</taxon>
        <taxon>Satyrinae</taxon>
        <taxon>Satyrini</taxon>
        <taxon>Parargina</taxon>
        <taxon>Pararge</taxon>
    </lineage>
</organism>